<accession>A0A919QCC9</accession>
<evidence type="ECO:0000256" key="3">
    <source>
        <dbReference type="SAM" id="MobiDB-lite"/>
    </source>
</evidence>
<keyword evidence="6" id="KW-1185">Reference proteome</keyword>
<dbReference type="SUPFAM" id="SSF49265">
    <property type="entry name" value="Fibronectin type III"/>
    <property type="match status" value="1"/>
</dbReference>
<dbReference type="PROSITE" id="PS50853">
    <property type="entry name" value="FN3"/>
    <property type="match status" value="1"/>
</dbReference>
<feature type="domain" description="Fibronectin type-III" evidence="4">
    <location>
        <begin position="406"/>
        <end position="503"/>
    </location>
</feature>
<dbReference type="GO" id="GO:0000272">
    <property type="term" value="P:polysaccharide catabolic process"/>
    <property type="evidence" value="ECO:0007669"/>
    <property type="project" value="UniProtKB-KW"/>
</dbReference>
<protein>
    <recommendedName>
        <fullName evidence="4">Fibronectin type-III domain-containing protein</fullName>
    </recommendedName>
</protein>
<dbReference type="GO" id="GO:0016798">
    <property type="term" value="F:hydrolase activity, acting on glycosyl bonds"/>
    <property type="evidence" value="ECO:0007669"/>
    <property type="project" value="UniProtKB-KW"/>
</dbReference>
<evidence type="ECO:0000259" key="4">
    <source>
        <dbReference type="PROSITE" id="PS50853"/>
    </source>
</evidence>
<dbReference type="Proteomes" id="UP000640052">
    <property type="component" value="Unassembled WGS sequence"/>
</dbReference>
<dbReference type="CDD" id="cd00063">
    <property type="entry name" value="FN3"/>
    <property type="match status" value="1"/>
</dbReference>
<dbReference type="RefSeq" id="WP_204042769.1">
    <property type="nucleotide sequence ID" value="NZ_BOOA01000035.1"/>
</dbReference>
<evidence type="ECO:0000313" key="6">
    <source>
        <dbReference type="Proteomes" id="UP000640052"/>
    </source>
</evidence>
<keyword evidence="2" id="KW-0119">Carbohydrate metabolism</keyword>
<feature type="region of interest" description="Disordered" evidence="3">
    <location>
        <begin position="378"/>
        <end position="403"/>
    </location>
</feature>
<evidence type="ECO:0000256" key="1">
    <source>
        <dbReference type="ARBA" id="ARBA00023295"/>
    </source>
</evidence>
<name>A0A919QCC9_9ACTN</name>
<keyword evidence="1" id="KW-0326">Glycosidase</keyword>
<sequence length="948" mass="99144">MTVTEVKQGLGRWTIGLRPSIPREKLDALEFFGHIAVIEGRVNPVEYGDQLLSSARYVGVYRSRRNDVDNRTHNVDGKYELSGVGMAYWLGDEGGKGSVLESPTPFSGTAFAATVNALLPSAVHAGTLHTVAGTYSGTHQWVTRRNAIDYVCSTFGAEWRLNGDATLDAGTVAQLYPATPTAMLVKHGYGRDMAVTAYQGKLDTGEDAEEFSTRVVVLGRGSGESVATGAANVGANPYKDRWGNAVVVTRLVSESGTEATNAAARAQIELNAVSGTRRALRLASSDFDVSGTLRVGHWVWVYDPDTGLFDTLNEVQFRGDRINPAKYRCVELTWPVTETMTVAFRDGDGVWIDLTDHVVWESGDVSIVVGELPRSLTGGGVEQVGTRPSADTSTPAAPTWNTPFSTSTYPDALGITKAQILLSWDLPLNSDGSTILDGDHYEIAYGVHPASEWQTAYAAWGTLSLLVQELSPGVEYDIRIRAVDLYGHASAWSATEAVTVAPDSTPPSTPAAPSVAASRIAIQVSHTLGKASGGTYNLEVDLDHFEVHVGASSGFTPDSSTLKGKLPANVGMMLALVPAVGTFPVEETTARHVKVIAVDHAGNKSSASTSASATAQLIDDAHISDLTVSKVTAGTVSANWLLAASIRTAASGARVEVNASGVQAFTSGGVQTVDISNAGAFTLQSNSSGARIAIDTTNGIRAFNSGGVQTISITTGGVFTFQTGSSGARTVLDAAGFRTYNSSGAETVNIESANGNATIQGEVRSAVSGKRMVINPLGAPDSEVRFYPTTGSNYSFVNADDSGNHTSIRVKSSTTNAGPSGSNRAGELFLHPLLTELANGGGGATNPAELRMLPDGGISVNGFLNNDYSNAAFAVGSPIVSGTSGTIAYGITFTGTNPTMRVIATPQAGNGVPFSVNNPTTTGFSWLNGGPSFSGSDRVTYWALRIGP</sequence>
<evidence type="ECO:0000256" key="2">
    <source>
        <dbReference type="ARBA" id="ARBA00023326"/>
    </source>
</evidence>
<dbReference type="AlphaFoldDB" id="A0A919QCC9"/>
<gene>
    <name evidence="5" type="ORF">Aph01nite_43880</name>
</gene>
<dbReference type="InterPro" id="IPR013783">
    <property type="entry name" value="Ig-like_fold"/>
</dbReference>
<proteinExistence type="predicted"/>
<keyword evidence="1" id="KW-0378">Hydrolase</keyword>
<dbReference type="EMBL" id="BOOA01000035">
    <property type="protein sequence ID" value="GIH26078.1"/>
    <property type="molecule type" value="Genomic_DNA"/>
</dbReference>
<keyword evidence="2" id="KW-0624">Polysaccharide degradation</keyword>
<evidence type="ECO:0000313" key="5">
    <source>
        <dbReference type="EMBL" id="GIH26078.1"/>
    </source>
</evidence>
<dbReference type="InterPro" id="IPR036116">
    <property type="entry name" value="FN3_sf"/>
</dbReference>
<dbReference type="InterPro" id="IPR003961">
    <property type="entry name" value="FN3_dom"/>
</dbReference>
<organism evidence="5 6">
    <name type="scientific">Acrocarpospora phusangensis</name>
    <dbReference type="NCBI Taxonomy" id="1070424"/>
    <lineage>
        <taxon>Bacteria</taxon>
        <taxon>Bacillati</taxon>
        <taxon>Actinomycetota</taxon>
        <taxon>Actinomycetes</taxon>
        <taxon>Streptosporangiales</taxon>
        <taxon>Streptosporangiaceae</taxon>
        <taxon>Acrocarpospora</taxon>
    </lineage>
</organism>
<feature type="compositionally biased region" description="Polar residues" evidence="3">
    <location>
        <begin position="389"/>
        <end position="403"/>
    </location>
</feature>
<reference evidence="5" key="1">
    <citation type="submission" date="2021-01" db="EMBL/GenBank/DDBJ databases">
        <title>Whole genome shotgun sequence of Acrocarpospora phusangensis NBRC 108782.</title>
        <authorList>
            <person name="Komaki H."/>
            <person name="Tamura T."/>
        </authorList>
    </citation>
    <scope>NUCLEOTIDE SEQUENCE</scope>
    <source>
        <strain evidence="5">NBRC 108782</strain>
    </source>
</reference>
<comment type="caution">
    <text evidence="5">The sequence shown here is derived from an EMBL/GenBank/DDBJ whole genome shotgun (WGS) entry which is preliminary data.</text>
</comment>
<dbReference type="Gene3D" id="2.60.40.10">
    <property type="entry name" value="Immunoglobulins"/>
    <property type="match status" value="1"/>
</dbReference>